<dbReference type="SUPFAM" id="SSF53300">
    <property type="entry name" value="vWA-like"/>
    <property type="match status" value="1"/>
</dbReference>
<dbReference type="GO" id="GO:0005524">
    <property type="term" value="F:ATP binding"/>
    <property type="evidence" value="ECO:0007669"/>
    <property type="project" value="InterPro"/>
</dbReference>
<dbReference type="Pfam" id="PF00069">
    <property type="entry name" value="Pkinase"/>
    <property type="match status" value="1"/>
</dbReference>
<dbReference type="OrthoDB" id="5986190at2759"/>
<feature type="non-terminal residue" evidence="3">
    <location>
        <position position="1"/>
    </location>
</feature>
<dbReference type="Proteomes" id="UP000258309">
    <property type="component" value="Unassembled WGS sequence"/>
</dbReference>
<dbReference type="OMA" id="QGWHQDI"/>
<dbReference type="PANTHER" id="PTHR34706">
    <property type="entry name" value="SLR1338 PROTEIN"/>
    <property type="match status" value="1"/>
</dbReference>
<feature type="region of interest" description="Disordered" evidence="1">
    <location>
        <begin position="475"/>
        <end position="648"/>
    </location>
</feature>
<dbReference type="SUPFAM" id="SSF56112">
    <property type="entry name" value="Protein kinase-like (PK-like)"/>
    <property type="match status" value="1"/>
</dbReference>
<evidence type="ECO:0000313" key="3">
    <source>
        <dbReference type="EMBL" id="RFU28626.1"/>
    </source>
</evidence>
<feature type="non-terminal residue" evidence="3">
    <location>
        <position position="886"/>
    </location>
</feature>
<comment type="caution">
    <text evidence="3">The sequence shown here is derived from an EMBL/GenBank/DDBJ whole genome shotgun (WGS) entry which is preliminary data.</text>
</comment>
<dbReference type="EMBL" id="NCSJ02000157">
    <property type="protein sequence ID" value="RFU28626.1"/>
    <property type="molecule type" value="Genomic_DNA"/>
</dbReference>
<accession>A0A3E2H5F9</accession>
<feature type="compositionally biased region" description="Polar residues" evidence="1">
    <location>
        <begin position="510"/>
        <end position="527"/>
    </location>
</feature>
<evidence type="ECO:0000259" key="2">
    <source>
        <dbReference type="PROSITE" id="PS50011"/>
    </source>
</evidence>
<gene>
    <name evidence="3" type="ORF">B7463_g7721</name>
</gene>
<feature type="compositionally biased region" description="Polar residues" evidence="1">
    <location>
        <begin position="619"/>
        <end position="629"/>
    </location>
</feature>
<protein>
    <recommendedName>
        <fullName evidence="2">Protein kinase domain-containing protein</fullName>
    </recommendedName>
</protein>
<dbReference type="Gene3D" id="1.10.510.10">
    <property type="entry name" value="Transferase(Phosphotransferase) domain 1"/>
    <property type="match status" value="1"/>
</dbReference>
<sequence>MASFMQPSMGRDEALPQPDHDPRIQGFLEHVRSKLTTSYSNPTTDETREFVPITFVEKYLAGNDYRKLNEILAALFPGLVPPVDSAHIIRDYLRVICILLRIGKGRYIHYFTSYDGLSDKNLPFDPDDRRRSFPQSADDFYLRFCKEQWTFCVPILHNVTDLRLESDRILPIIHKEKLNTGGSAVLHRIILHEASAERNAHTFVLKTYLSKDAETYYNKEVEAFRHLKAFNNPKTNIIGFYGSYIHGDTFNVILEFADRGSLAQYFKETDPPSTGQDIVDFWSSLFGVIPALINIHDVESDEVDDSGIFQGWHQDIKPQNFLVMSDSSKSIYKCPIKLADLGISHFSKRLASQRDGTTREAHGTRTYGAPECYRSSQLIDRHGLKKRKRVTEQIMPPFNGGDCFHDGDDVLDIVLQTHKHVQSIARTCDHISGKVLDVMVSEMLWPWQPRPNAEQLLKKSQRIVMEANEQLNRVARMSVSDSGPRKPTNIPPPPWAMDAPVRREDRPATWNGSSSSRPLSGTALQNSRLHRAVSHRSPEDTNMDDGDHYPESNSLGMDESEEEDDGQFQPTRSISTRGNFQAPTLPMEATNGFISPLPAADERVDRQQSFKGKGKTETNKLSNTPSFLQMGQMDGPSTPTPKPDSPKPELSLAAALEYKKSKKMKLVTERALPYHWLLRHLNKRDHVFLIDNSASMEPHWHDVIALLGVLAWMIKDADPDGLELYFTVSDGVPIRAKDTTPLVNALTSASRLGATNITFSLSNILDGYQSKLREQKPRRSPWKTPRKGLKDVRRMSLYIFTDGKWEGSDDAVTPIRNLVNHLKHLGFEKGQVGIQFISFGNDPEGLKRLKILDDGLGLDLDIVDTEPYNGNIWKMLLGAINNHFDR</sequence>
<dbReference type="InterPro" id="IPR011009">
    <property type="entry name" value="Kinase-like_dom_sf"/>
</dbReference>
<dbReference type="PANTHER" id="PTHR34706:SF1">
    <property type="entry name" value="VWFA DOMAIN-CONTAINING PROTEIN"/>
    <property type="match status" value="1"/>
</dbReference>
<dbReference type="InterPro" id="IPR000719">
    <property type="entry name" value="Prot_kinase_dom"/>
</dbReference>
<dbReference type="PROSITE" id="PS50011">
    <property type="entry name" value="PROTEIN_KINASE_DOM"/>
    <property type="match status" value="1"/>
</dbReference>
<name>A0A3E2H5F9_SCYLI</name>
<dbReference type="SMART" id="SM00220">
    <property type="entry name" value="S_TKc"/>
    <property type="match status" value="1"/>
</dbReference>
<dbReference type="GO" id="GO:0004672">
    <property type="term" value="F:protein kinase activity"/>
    <property type="evidence" value="ECO:0007669"/>
    <property type="project" value="InterPro"/>
</dbReference>
<dbReference type="STRING" id="5539.A0A3E2H5F9"/>
<feature type="compositionally biased region" description="Polar residues" evidence="1">
    <location>
        <begin position="568"/>
        <end position="582"/>
    </location>
</feature>
<dbReference type="AlphaFoldDB" id="A0A3E2H5F9"/>
<proteinExistence type="predicted"/>
<keyword evidence="4" id="KW-1185">Reference proteome</keyword>
<reference evidence="3 4" key="1">
    <citation type="submission" date="2018-05" db="EMBL/GenBank/DDBJ databases">
        <title>Draft genome sequence of Scytalidium lignicola DSM 105466, a ubiquitous saprotrophic fungus.</title>
        <authorList>
            <person name="Buettner E."/>
            <person name="Gebauer A.M."/>
            <person name="Hofrichter M."/>
            <person name="Liers C."/>
            <person name="Kellner H."/>
        </authorList>
    </citation>
    <scope>NUCLEOTIDE SEQUENCE [LARGE SCALE GENOMIC DNA]</scope>
    <source>
        <strain evidence="3 4">DSM 105466</strain>
    </source>
</reference>
<evidence type="ECO:0000313" key="4">
    <source>
        <dbReference type="Proteomes" id="UP000258309"/>
    </source>
</evidence>
<organism evidence="3 4">
    <name type="scientific">Scytalidium lignicola</name>
    <name type="common">Hyphomycete</name>
    <dbReference type="NCBI Taxonomy" id="5539"/>
    <lineage>
        <taxon>Eukaryota</taxon>
        <taxon>Fungi</taxon>
        <taxon>Dikarya</taxon>
        <taxon>Ascomycota</taxon>
        <taxon>Pezizomycotina</taxon>
        <taxon>Leotiomycetes</taxon>
        <taxon>Leotiomycetes incertae sedis</taxon>
        <taxon>Scytalidium</taxon>
    </lineage>
</organism>
<feature type="domain" description="Protein kinase" evidence="2">
    <location>
        <begin position="172"/>
        <end position="464"/>
    </location>
</feature>
<dbReference type="InterPro" id="IPR036465">
    <property type="entry name" value="vWFA_dom_sf"/>
</dbReference>
<evidence type="ECO:0000256" key="1">
    <source>
        <dbReference type="SAM" id="MobiDB-lite"/>
    </source>
</evidence>
<feature type="compositionally biased region" description="Basic and acidic residues" evidence="1">
    <location>
        <begin position="600"/>
        <end position="618"/>
    </location>
</feature>